<accession>A0ABY9FCU4</accession>
<keyword evidence="2" id="KW-1185">Reference proteome</keyword>
<dbReference type="EMBL" id="CP117451">
    <property type="protein sequence ID" value="WLH01309.1"/>
    <property type="molecule type" value="Genomic_DNA"/>
</dbReference>
<name>A0ABY9FCU4_9PSED</name>
<evidence type="ECO:0000313" key="1">
    <source>
        <dbReference type="EMBL" id="WLH01309.1"/>
    </source>
</evidence>
<sequence length="66" mass="7209">MIPNSIDEFSMKTSKRTPKPLLAAQYQAEARRLAGCATSIERQFLSVSLAKGKELEPVGRMAGART</sequence>
<dbReference type="RefSeq" id="WP_305468974.1">
    <property type="nucleotide sequence ID" value="NZ_CP117425.1"/>
</dbReference>
<protein>
    <submittedName>
        <fullName evidence="1">Uncharacterized protein</fullName>
    </submittedName>
</protein>
<proteinExistence type="predicted"/>
<organism evidence="1 2">
    <name type="scientific">Pseudomonas beijingensis</name>
    <dbReference type="NCBI Taxonomy" id="2954101"/>
    <lineage>
        <taxon>Bacteria</taxon>
        <taxon>Pseudomonadati</taxon>
        <taxon>Pseudomonadota</taxon>
        <taxon>Gammaproteobacteria</taxon>
        <taxon>Pseudomonadales</taxon>
        <taxon>Pseudomonadaceae</taxon>
        <taxon>Pseudomonas</taxon>
    </lineage>
</organism>
<dbReference type="Proteomes" id="UP001224838">
    <property type="component" value="Chromosome"/>
</dbReference>
<evidence type="ECO:0000313" key="2">
    <source>
        <dbReference type="Proteomes" id="UP001224838"/>
    </source>
</evidence>
<gene>
    <name evidence="1" type="ORF">PSH92_00105</name>
</gene>
<reference evidence="1 2" key="1">
    <citation type="submission" date="2023-02" db="EMBL/GenBank/DDBJ databases">
        <title>Evolution of Hrp T3SS in non-pathogenic Pseudomonas fluorescens.</title>
        <authorList>
            <person name="Liao K."/>
            <person name="Wei H."/>
            <person name="Gu Y."/>
        </authorList>
    </citation>
    <scope>NUCLEOTIDE SEQUENCE [LARGE SCALE GENOMIC DNA]</scope>
    <source>
        <strain evidence="1 2">FP2034</strain>
    </source>
</reference>